<dbReference type="InterPro" id="IPR052158">
    <property type="entry name" value="INH-QAR"/>
</dbReference>
<dbReference type="PROSITE" id="PS01124">
    <property type="entry name" value="HTH_ARAC_FAMILY_2"/>
    <property type="match status" value="1"/>
</dbReference>
<keyword evidence="6" id="KW-1185">Reference proteome</keyword>
<dbReference type="InterPro" id="IPR029062">
    <property type="entry name" value="Class_I_gatase-like"/>
</dbReference>
<dbReference type="PANTHER" id="PTHR43130:SF3">
    <property type="entry name" value="HTH-TYPE TRANSCRIPTIONAL REGULATOR RV1931C"/>
    <property type="match status" value="1"/>
</dbReference>
<evidence type="ECO:0000256" key="1">
    <source>
        <dbReference type="ARBA" id="ARBA00023015"/>
    </source>
</evidence>
<keyword evidence="1" id="KW-0805">Transcription regulation</keyword>
<feature type="domain" description="HTH araC/xylS-type" evidence="4">
    <location>
        <begin position="218"/>
        <end position="316"/>
    </location>
</feature>
<keyword evidence="3" id="KW-0804">Transcription</keyword>
<proteinExistence type="predicted"/>
<dbReference type="InterPro" id="IPR020449">
    <property type="entry name" value="Tscrpt_reg_AraC-type_HTH"/>
</dbReference>
<dbReference type="CDD" id="cd03138">
    <property type="entry name" value="GATase1_AraC_2"/>
    <property type="match status" value="1"/>
</dbReference>
<evidence type="ECO:0000313" key="5">
    <source>
        <dbReference type="EMBL" id="MBL3675791.1"/>
    </source>
</evidence>
<dbReference type="PROSITE" id="PS00041">
    <property type="entry name" value="HTH_ARAC_FAMILY_1"/>
    <property type="match status" value="1"/>
</dbReference>
<evidence type="ECO:0000256" key="3">
    <source>
        <dbReference type="ARBA" id="ARBA00023163"/>
    </source>
</evidence>
<evidence type="ECO:0000259" key="4">
    <source>
        <dbReference type="PROSITE" id="PS01124"/>
    </source>
</evidence>
<accession>A0ABS1SE55</accession>
<gene>
    <name evidence="5" type="ORF">JL111_20245</name>
</gene>
<dbReference type="InterPro" id="IPR009057">
    <property type="entry name" value="Homeodomain-like_sf"/>
</dbReference>
<name>A0ABS1SE55_9RHOB</name>
<dbReference type="SUPFAM" id="SSF52317">
    <property type="entry name" value="Class I glutamine amidotransferase-like"/>
    <property type="match status" value="1"/>
</dbReference>
<dbReference type="PRINTS" id="PR00032">
    <property type="entry name" value="HTHARAC"/>
</dbReference>
<dbReference type="SUPFAM" id="SSF46689">
    <property type="entry name" value="Homeodomain-like"/>
    <property type="match status" value="2"/>
</dbReference>
<dbReference type="Gene3D" id="1.10.10.60">
    <property type="entry name" value="Homeodomain-like"/>
    <property type="match status" value="2"/>
</dbReference>
<dbReference type="InterPro" id="IPR018060">
    <property type="entry name" value="HTH_AraC"/>
</dbReference>
<dbReference type="InterPro" id="IPR018062">
    <property type="entry name" value="HTH_AraC-typ_CS"/>
</dbReference>
<sequence>MQPKTHLEIGILIYPGAQMAAVLGLTDLFQAANGLENAGQSRLRISHWEFPAEDGAPLRVFDSAPHEEGEPVVIVVPPAFGNPIAQDVARRYAAWLRERHAVGAALGSVCTGSFILGETGLLDGRRVTTHWTFDDHMRTRFPKVRLDVDQLIVEDGDIITGGGAMSWIDVGLRIVDRLLGPSVMIKTARSLLVDPPHREQRYYSTFAPRLMHGDAAILKVQHWLQATGAKDADLARLAEIAGLEGRTFLRRFKKATGFTTTEYAQRIRVSIARDLLQTGTLPLDQVAWEVGYSDAGAFRKVFTRIVGLTPGDYRQRFRA</sequence>
<dbReference type="PANTHER" id="PTHR43130">
    <property type="entry name" value="ARAC-FAMILY TRANSCRIPTIONAL REGULATOR"/>
    <property type="match status" value="1"/>
</dbReference>
<keyword evidence="2" id="KW-0238">DNA-binding</keyword>
<comment type="caution">
    <text evidence="5">The sequence shown here is derived from an EMBL/GenBank/DDBJ whole genome shotgun (WGS) entry which is preliminary data.</text>
</comment>
<dbReference type="Gene3D" id="3.40.50.880">
    <property type="match status" value="1"/>
</dbReference>
<dbReference type="Proteomes" id="UP000644749">
    <property type="component" value="Unassembled WGS sequence"/>
</dbReference>
<evidence type="ECO:0000256" key="2">
    <source>
        <dbReference type="ARBA" id="ARBA00023125"/>
    </source>
</evidence>
<organism evidence="5 6">
    <name type="scientific">Paracoccus aerius</name>
    <dbReference type="NCBI Taxonomy" id="1915382"/>
    <lineage>
        <taxon>Bacteria</taxon>
        <taxon>Pseudomonadati</taxon>
        <taxon>Pseudomonadota</taxon>
        <taxon>Alphaproteobacteria</taxon>
        <taxon>Rhodobacterales</taxon>
        <taxon>Paracoccaceae</taxon>
        <taxon>Paracoccus</taxon>
    </lineage>
</organism>
<reference evidence="5 6" key="1">
    <citation type="submission" date="2021-01" db="EMBL/GenBank/DDBJ databases">
        <title>011410 draft genome.</title>
        <authorList>
            <person name="Lang L."/>
        </authorList>
    </citation>
    <scope>NUCLEOTIDE SEQUENCE [LARGE SCALE GENOMIC DNA]</scope>
    <source>
        <strain evidence="5 6">KCTC 42845</strain>
    </source>
</reference>
<dbReference type="SMART" id="SM00342">
    <property type="entry name" value="HTH_ARAC"/>
    <property type="match status" value="1"/>
</dbReference>
<dbReference type="InterPro" id="IPR002818">
    <property type="entry name" value="DJ-1/PfpI"/>
</dbReference>
<protein>
    <submittedName>
        <fullName evidence="5">GlxA family transcriptional regulator</fullName>
    </submittedName>
</protein>
<dbReference type="Pfam" id="PF12833">
    <property type="entry name" value="HTH_18"/>
    <property type="match status" value="1"/>
</dbReference>
<dbReference type="Pfam" id="PF01965">
    <property type="entry name" value="DJ-1_PfpI"/>
    <property type="match status" value="1"/>
</dbReference>
<dbReference type="EMBL" id="JAESHT010000050">
    <property type="protein sequence ID" value="MBL3675791.1"/>
    <property type="molecule type" value="Genomic_DNA"/>
</dbReference>
<evidence type="ECO:0000313" key="6">
    <source>
        <dbReference type="Proteomes" id="UP000644749"/>
    </source>
</evidence>